<comment type="similarity">
    <text evidence="2">Belongs to the KptA/TPT1 family.</text>
</comment>
<evidence type="ECO:0000256" key="2">
    <source>
        <dbReference type="ARBA" id="ARBA00009836"/>
    </source>
</evidence>
<protein>
    <recommendedName>
        <fullName evidence="3">2'-phosphotransferase</fullName>
        <ecNumber evidence="3">2.7.1.160</ecNumber>
    </recommendedName>
</protein>
<evidence type="ECO:0000313" key="9">
    <source>
        <dbReference type="Proteomes" id="UP001221898"/>
    </source>
</evidence>
<organism evidence="8 9">
    <name type="scientific">Aldrovandia affinis</name>
    <dbReference type="NCBI Taxonomy" id="143900"/>
    <lineage>
        <taxon>Eukaryota</taxon>
        <taxon>Metazoa</taxon>
        <taxon>Chordata</taxon>
        <taxon>Craniata</taxon>
        <taxon>Vertebrata</taxon>
        <taxon>Euteleostomi</taxon>
        <taxon>Actinopterygii</taxon>
        <taxon>Neopterygii</taxon>
        <taxon>Teleostei</taxon>
        <taxon>Notacanthiformes</taxon>
        <taxon>Halosauridae</taxon>
        <taxon>Aldrovandia</taxon>
    </lineage>
</organism>
<accession>A0AAD7SM88</accession>
<gene>
    <name evidence="8" type="ORF">AAFF_G00321750</name>
</gene>
<dbReference type="Pfam" id="PF01885">
    <property type="entry name" value="PTS_2-RNA"/>
    <property type="match status" value="1"/>
</dbReference>
<dbReference type="AlphaFoldDB" id="A0AAD7SM88"/>
<evidence type="ECO:0000256" key="4">
    <source>
        <dbReference type="ARBA" id="ARBA00022679"/>
    </source>
</evidence>
<name>A0AAD7SM88_9TELE</name>
<evidence type="ECO:0000256" key="6">
    <source>
        <dbReference type="ARBA" id="ARBA00047949"/>
    </source>
</evidence>
<dbReference type="InterPro" id="IPR042080">
    <property type="entry name" value="RNA_2'-PTrans_N"/>
</dbReference>
<dbReference type="GO" id="GO:0006388">
    <property type="term" value="P:tRNA splicing, via endonucleolytic cleavage and ligation"/>
    <property type="evidence" value="ECO:0007669"/>
    <property type="project" value="TreeGrafter"/>
</dbReference>
<dbReference type="Proteomes" id="UP001221898">
    <property type="component" value="Unassembled WGS sequence"/>
</dbReference>
<dbReference type="Gene3D" id="3.20.170.30">
    <property type="match status" value="1"/>
</dbReference>
<reference evidence="8" key="1">
    <citation type="journal article" date="2023" name="Science">
        <title>Genome structures resolve the early diversification of teleost fishes.</title>
        <authorList>
            <person name="Parey E."/>
            <person name="Louis A."/>
            <person name="Montfort J."/>
            <person name="Bouchez O."/>
            <person name="Roques C."/>
            <person name="Iampietro C."/>
            <person name="Lluch J."/>
            <person name="Castinel A."/>
            <person name="Donnadieu C."/>
            <person name="Desvignes T."/>
            <person name="Floi Bucao C."/>
            <person name="Jouanno E."/>
            <person name="Wen M."/>
            <person name="Mejri S."/>
            <person name="Dirks R."/>
            <person name="Jansen H."/>
            <person name="Henkel C."/>
            <person name="Chen W.J."/>
            <person name="Zahm M."/>
            <person name="Cabau C."/>
            <person name="Klopp C."/>
            <person name="Thompson A.W."/>
            <person name="Robinson-Rechavi M."/>
            <person name="Braasch I."/>
            <person name="Lecointre G."/>
            <person name="Bobe J."/>
            <person name="Postlethwait J.H."/>
            <person name="Berthelot C."/>
            <person name="Roest Crollius H."/>
            <person name="Guiguen Y."/>
        </authorList>
    </citation>
    <scope>NUCLEOTIDE SEQUENCE</scope>
    <source>
        <strain evidence="8">NC1722</strain>
    </source>
</reference>
<dbReference type="EC" id="2.7.1.160" evidence="3"/>
<sequence length="234" mass="25743">MEGQKRGRIGGGGGGGGGRGRHGHRGGEDRDVRLSKSLSFALRHGAAQMGLDMSSDGFILVEDLLSHPQFRSFSLEDLESVVANNDKQRFKLRAHPEDGRLQIRANQGHSVQVTDLELRAVQPDAPDCPREAVHGSYLQHWPSIRSQGLRRMKRTHIHLAPGLPGGGGVISGMRKNCDLVIYIDLHKAMTDGIPFYWSENRVLLTPGDSEGALAPRYFTRALKLKPPQCELSLE</sequence>
<evidence type="ECO:0000256" key="3">
    <source>
        <dbReference type="ARBA" id="ARBA00012007"/>
    </source>
</evidence>
<evidence type="ECO:0000256" key="1">
    <source>
        <dbReference type="ARBA" id="ARBA00003343"/>
    </source>
</evidence>
<comment type="function">
    <text evidence="1">Catalyzes the last step of tRNA splicing, the transfer of the splice junction 2'-phosphate from ligated tRNA to NAD to produce ADP-ribose 1''-2'' cyclic phosphate.</text>
</comment>
<evidence type="ECO:0000313" key="8">
    <source>
        <dbReference type="EMBL" id="KAJ8405184.1"/>
    </source>
</evidence>
<evidence type="ECO:0000256" key="5">
    <source>
        <dbReference type="ARBA" id="ARBA00023027"/>
    </source>
</evidence>
<dbReference type="GO" id="GO:0000215">
    <property type="term" value="F:tRNA 2'-phosphotransferase activity"/>
    <property type="evidence" value="ECO:0007669"/>
    <property type="project" value="UniProtKB-EC"/>
</dbReference>
<comment type="caution">
    <text evidence="8">The sequence shown here is derived from an EMBL/GenBank/DDBJ whole genome shotgun (WGS) entry which is preliminary data.</text>
</comment>
<feature type="compositionally biased region" description="Gly residues" evidence="7">
    <location>
        <begin position="9"/>
        <end position="18"/>
    </location>
</feature>
<evidence type="ECO:0000256" key="7">
    <source>
        <dbReference type="SAM" id="MobiDB-lite"/>
    </source>
</evidence>
<dbReference type="SUPFAM" id="SSF56399">
    <property type="entry name" value="ADP-ribosylation"/>
    <property type="match status" value="1"/>
</dbReference>
<keyword evidence="4" id="KW-0808">Transferase</keyword>
<dbReference type="PANTHER" id="PTHR12684:SF2">
    <property type="entry name" value="TRNA 2'-PHOSPHOTRANSFERASE 1"/>
    <property type="match status" value="1"/>
</dbReference>
<feature type="region of interest" description="Disordered" evidence="7">
    <location>
        <begin position="1"/>
        <end position="30"/>
    </location>
</feature>
<dbReference type="EMBL" id="JAINUG010000049">
    <property type="protein sequence ID" value="KAJ8405184.1"/>
    <property type="molecule type" value="Genomic_DNA"/>
</dbReference>
<dbReference type="PANTHER" id="PTHR12684">
    <property type="entry name" value="PUTATIVE PHOSPHOTRANSFERASE"/>
    <property type="match status" value="1"/>
</dbReference>
<dbReference type="InterPro" id="IPR042081">
    <property type="entry name" value="RNA_2'-PTrans_C"/>
</dbReference>
<keyword evidence="5" id="KW-0520">NAD</keyword>
<keyword evidence="9" id="KW-1185">Reference proteome</keyword>
<proteinExistence type="inferred from homology"/>
<comment type="catalytic activity">
    <reaction evidence="6">
        <text>2'-phospho-[ligated tRNA] + NAD(+) = mature tRNA + ADP-alpha-D-ribose 1'',2''-cyclic phosphate + nicotinamide</text>
        <dbReference type="Rhea" id="RHEA:23324"/>
        <dbReference type="Rhea" id="RHEA-COMP:11106"/>
        <dbReference type="Rhea" id="RHEA-COMP:11107"/>
        <dbReference type="ChEBI" id="CHEBI:17154"/>
        <dbReference type="ChEBI" id="CHEBI:57540"/>
        <dbReference type="ChEBI" id="CHEBI:76596"/>
        <dbReference type="ChEBI" id="CHEBI:82883"/>
        <dbReference type="ChEBI" id="CHEBI:85027"/>
        <dbReference type="EC" id="2.7.1.160"/>
    </reaction>
</comment>
<dbReference type="Gene3D" id="1.10.10.970">
    <property type="entry name" value="RNA 2'-phosphotransferase, Tpt1/KptA family, N-terminal domain"/>
    <property type="match status" value="1"/>
</dbReference>
<dbReference type="InterPro" id="IPR002745">
    <property type="entry name" value="Ptrans_KptA/Tpt1"/>
</dbReference>